<dbReference type="PROSITE" id="PS50011">
    <property type="entry name" value="PROTEIN_KINASE_DOM"/>
    <property type="match status" value="1"/>
</dbReference>
<evidence type="ECO:0000313" key="8">
    <source>
        <dbReference type="Proteomes" id="UP000095751"/>
    </source>
</evidence>
<dbReference type="InterPro" id="IPR050205">
    <property type="entry name" value="CDPK_Ser/Thr_kinases"/>
</dbReference>
<evidence type="ECO:0000259" key="6">
    <source>
        <dbReference type="PROSITE" id="PS50011"/>
    </source>
</evidence>
<dbReference type="InterPro" id="IPR011009">
    <property type="entry name" value="Kinase-like_dom_sf"/>
</dbReference>
<name>A0A1E7FI36_9STRA</name>
<sequence length="218" mass="24010">MELLDGKDLFEYISSKGVLEEEEAGCIVRDILVGLLNMKQIGIAHRDIKPANIFMTNESKYGTSVKLGDFGMSTLVGLDGLVRGRCGSPGYVAPEILMAKAGQGYGNQVDVFSAGVTLYLMLCGYEPFYGENEKELIQANKHAEVDFPRSEWGRISPEARDLVGQMLKADPSERITAKDALEHDWISRDISAQNGHSDGMFLWDDSYLSSIGSSQNNF</sequence>
<dbReference type="EMBL" id="KV784357">
    <property type="protein sequence ID" value="OEU17443.1"/>
    <property type="molecule type" value="Genomic_DNA"/>
</dbReference>
<keyword evidence="2" id="KW-0808">Transferase</keyword>
<dbReference type="SMART" id="SM00220">
    <property type="entry name" value="S_TKc"/>
    <property type="match status" value="1"/>
</dbReference>
<feature type="domain" description="Protein kinase" evidence="6">
    <location>
        <begin position="1"/>
        <end position="186"/>
    </location>
</feature>
<dbReference type="InParanoid" id="A0A1E7FI36"/>
<dbReference type="PANTHER" id="PTHR24349">
    <property type="entry name" value="SERINE/THREONINE-PROTEIN KINASE"/>
    <property type="match status" value="1"/>
</dbReference>
<evidence type="ECO:0000313" key="7">
    <source>
        <dbReference type="EMBL" id="OEU17443.1"/>
    </source>
</evidence>
<evidence type="ECO:0000256" key="4">
    <source>
        <dbReference type="ARBA" id="ARBA00022777"/>
    </source>
</evidence>
<dbReference type="OrthoDB" id="40902at2759"/>
<dbReference type="Proteomes" id="UP000095751">
    <property type="component" value="Unassembled WGS sequence"/>
</dbReference>
<dbReference type="GO" id="GO:0005524">
    <property type="term" value="F:ATP binding"/>
    <property type="evidence" value="ECO:0007669"/>
    <property type="project" value="UniProtKB-KW"/>
</dbReference>
<evidence type="ECO:0000256" key="5">
    <source>
        <dbReference type="ARBA" id="ARBA00022840"/>
    </source>
</evidence>
<keyword evidence="4 7" id="KW-0418">Kinase</keyword>
<keyword evidence="1" id="KW-0723">Serine/threonine-protein kinase</keyword>
<keyword evidence="8" id="KW-1185">Reference proteome</keyword>
<proteinExistence type="predicted"/>
<dbReference type="PROSITE" id="PS00108">
    <property type="entry name" value="PROTEIN_KINASE_ST"/>
    <property type="match status" value="1"/>
</dbReference>
<dbReference type="KEGG" id="fcy:FRACYDRAFT_225261"/>
<accession>A0A1E7FI36</accession>
<dbReference type="Pfam" id="PF00069">
    <property type="entry name" value="Pkinase"/>
    <property type="match status" value="1"/>
</dbReference>
<evidence type="ECO:0000256" key="3">
    <source>
        <dbReference type="ARBA" id="ARBA00022741"/>
    </source>
</evidence>
<protein>
    <submittedName>
        <fullName evidence="7">Pkinase-domain-containing protein</fullName>
    </submittedName>
</protein>
<dbReference type="SUPFAM" id="SSF56112">
    <property type="entry name" value="Protein kinase-like (PK-like)"/>
    <property type="match status" value="1"/>
</dbReference>
<organism evidence="7 8">
    <name type="scientific">Fragilariopsis cylindrus CCMP1102</name>
    <dbReference type="NCBI Taxonomy" id="635003"/>
    <lineage>
        <taxon>Eukaryota</taxon>
        <taxon>Sar</taxon>
        <taxon>Stramenopiles</taxon>
        <taxon>Ochrophyta</taxon>
        <taxon>Bacillariophyta</taxon>
        <taxon>Bacillariophyceae</taxon>
        <taxon>Bacillariophycidae</taxon>
        <taxon>Bacillariales</taxon>
        <taxon>Bacillariaceae</taxon>
        <taxon>Fragilariopsis</taxon>
    </lineage>
</organism>
<keyword evidence="3" id="KW-0547">Nucleotide-binding</keyword>
<dbReference type="InterPro" id="IPR000719">
    <property type="entry name" value="Prot_kinase_dom"/>
</dbReference>
<evidence type="ECO:0000256" key="2">
    <source>
        <dbReference type="ARBA" id="ARBA00022679"/>
    </source>
</evidence>
<keyword evidence="5" id="KW-0067">ATP-binding</keyword>
<gene>
    <name evidence="7" type="ORF">FRACYDRAFT_225261</name>
</gene>
<dbReference type="AlphaFoldDB" id="A0A1E7FI36"/>
<reference evidence="7 8" key="1">
    <citation type="submission" date="2016-09" db="EMBL/GenBank/DDBJ databases">
        <title>Extensive genetic diversity and differential bi-allelic expression allows diatom success in the polar Southern Ocean.</title>
        <authorList>
            <consortium name="DOE Joint Genome Institute"/>
            <person name="Mock T."/>
            <person name="Otillar R.P."/>
            <person name="Strauss J."/>
            <person name="Dupont C."/>
            <person name="Frickenhaus S."/>
            <person name="Maumus F."/>
            <person name="Mcmullan M."/>
            <person name="Sanges R."/>
            <person name="Schmutz J."/>
            <person name="Toseland A."/>
            <person name="Valas R."/>
            <person name="Veluchamy A."/>
            <person name="Ward B.J."/>
            <person name="Allen A."/>
            <person name="Barry K."/>
            <person name="Falciatore A."/>
            <person name="Ferrante M."/>
            <person name="Fortunato A.E."/>
            <person name="Gloeckner G."/>
            <person name="Gruber A."/>
            <person name="Hipkin R."/>
            <person name="Janech M."/>
            <person name="Kroth P."/>
            <person name="Leese F."/>
            <person name="Lindquist E."/>
            <person name="Lyon B.R."/>
            <person name="Martin J."/>
            <person name="Mayer C."/>
            <person name="Parker M."/>
            <person name="Quesneville H."/>
            <person name="Raymond J."/>
            <person name="Uhlig C."/>
            <person name="Valentin K.U."/>
            <person name="Worden A.Z."/>
            <person name="Armbrust E.V."/>
            <person name="Bowler C."/>
            <person name="Green B."/>
            <person name="Moulton V."/>
            <person name="Van Oosterhout C."/>
            <person name="Grigoriev I."/>
        </authorList>
    </citation>
    <scope>NUCLEOTIDE SEQUENCE [LARGE SCALE GENOMIC DNA]</scope>
    <source>
        <strain evidence="7 8">CCMP1102</strain>
    </source>
</reference>
<dbReference type="Gene3D" id="1.10.510.10">
    <property type="entry name" value="Transferase(Phosphotransferase) domain 1"/>
    <property type="match status" value="1"/>
</dbReference>
<dbReference type="InterPro" id="IPR008271">
    <property type="entry name" value="Ser/Thr_kinase_AS"/>
</dbReference>
<dbReference type="GO" id="GO:0004674">
    <property type="term" value="F:protein serine/threonine kinase activity"/>
    <property type="evidence" value="ECO:0007669"/>
    <property type="project" value="UniProtKB-KW"/>
</dbReference>
<evidence type="ECO:0000256" key="1">
    <source>
        <dbReference type="ARBA" id="ARBA00022527"/>
    </source>
</evidence>